<keyword evidence="2" id="KW-1185">Reference proteome</keyword>
<sequence>MTNDLKFFRELDEKLFMKIGYQTSTMKFQYALDNKIVDMELEDKEGILNNETVYLEDRDGVWNAEEYNLIISMNYYINNPGFLFNENGVALPGAEIGVALNWYSKSSNQRGIEHLGVIKADLDGGYQDELTYTFRKKQLSGDVTIELVLYLACESAQKHPYYADQVGTVLGTLDTRYLIIDGHGSAFPIAEVYAPERPLWFVTFNFTDPMSDPFTEEYVCINLNTAHRNFHLISGKKGMSDSPLLSEVIAGALQVIVQKVMEDEESENILSGNGFEDGTIAQAVFYFLTNFDWDISSPEQLAESIRKDWETRIGGEEADV</sequence>
<name>A0ABV7KRR7_PLAOK</name>
<comment type="caution">
    <text evidence="1">The sequence shown here is derived from an EMBL/GenBank/DDBJ whole genome shotgun (WGS) entry which is preliminary data.</text>
</comment>
<protein>
    <submittedName>
        <fullName evidence="1">Uncharacterized protein</fullName>
    </submittedName>
</protein>
<proteinExistence type="predicted"/>
<dbReference type="RefSeq" id="WP_117312759.1">
    <property type="nucleotide sequence ID" value="NZ_JBHRUJ010000017.1"/>
</dbReference>
<organism evidence="1 2">
    <name type="scientific">Planomicrobium okeanokoites</name>
    <name type="common">Planococcus okeanokoites</name>
    <name type="synonym">Flavobacterium okeanokoites</name>
    <dbReference type="NCBI Taxonomy" id="244"/>
    <lineage>
        <taxon>Bacteria</taxon>
        <taxon>Bacillati</taxon>
        <taxon>Bacillota</taxon>
        <taxon>Bacilli</taxon>
        <taxon>Bacillales</taxon>
        <taxon>Caryophanaceae</taxon>
        <taxon>Planomicrobium</taxon>
    </lineage>
</organism>
<dbReference type="EMBL" id="JBHRUJ010000017">
    <property type="protein sequence ID" value="MFC3212225.1"/>
    <property type="molecule type" value="Genomic_DNA"/>
</dbReference>
<evidence type="ECO:0000313" key="2">
    <source>
        <dbReference type="Proteomes" id="UP001595625"/>
    </source>
</evidence>
<reference evidence="2" key="1">
    <citation type="journal article" date="2019" name="Int. J. Syst. Evol. Microbiol.">
        <title>The Global Catalogue of Microorganisms (GCM) 10K type strain sequencing project: providing services to taxonomists for standard genome sequencing and annotation.</title>
        <authorList>
            <consortium name="The Broad Institute Genomics Platform"/>
            <consortium name="The Broad Institute Genome Sequencing Center for Infectious Disease"/>
            <person name="Wu L."/>
            <person name="Ma J."/>
        </authorList>
    </citation>
    <scope>NUCLEOTIDE SEQUENCE [LARGE SCALE GENOMIC DNA]</scope>
    <source>
        <strain evidence="2">CCM 320</strain>
    </source>
</reference>
<gene>
    <name evidence="1" type="ORF">ACFOEJ_14150</name>
</gene>
<accession>A0ABV7KRR7</accession>
<dbReference type="Proteomes" id="UP001595625">
    <property type="component" value="Unassembled WGS sequence"/>
</dbReference>
<evidence type="ECO:0000313" key="1">
    <source>
        <dbReference type="EMBL" id="MFC3212225.1"/>
    </source>
</evidence>